<accession>A0A8H6AHH7</accession>
<gene>
    <name evidence="2" type="ORF">ETB97_008652</name>
</gene>
<feature type="region of interest" description="Disordered" evidence="1">
    <location>
        <begin position="88"/>
        <end position="125"/>
    </location>
</feature>
<dbReference type="AlphaFoldDB" id="A0A8H6AHH7"/>
<feature type="region of interest" description="Disordered" evidence="1">
    <location>
        <begin position="1"/>
        <end position="51"/>
    </location>
</feature>
<keyword evidence="3" id="KW-1185">Reference proteome</keyword>
<evidence type="ECO:0000256" key="1">
    <source>
        <dbReference type="SAM" id="MobiDB-lite"/>
    </source>
</evidence>
<sequence>MDHRPPTRTQPAASANKLPTIHSNPVMKRSFSSTATVDPDRPASASTDQAKEWNKQALSYNLQMKTALTELLNDARAKGSGQGSRCLQNILMDTERQMRDNRRKSLNTRGIGLSDGAASPSGALR</sequence>
<evidence type="ECO:0000313" key="2">
    <source>
        <dbReference type="EMBL" id="KAF5866848.1"/>
    </source>
</evidence>
<organism evidence="2 3">
    <name type="scientific">Petromyces alliaceus</name>
    <name type="common">Aspergillus alliaceus</name>
    <dbReference type="NCBI Taxonomy" id="209559"/>
    <lineage>
        <taxon>Eukaryota</taxon>
        <taxon>Fungi</taxon>
        <taxon>Dikarya</taxon>
        <taxon>Ascomycota</taxon>
        <taxon>Pezizomycotina</taxon>
        <taxon>Eurotiomycetes</taxon>
        <taxon>Eurotiomycetidae</taxon>
        <taxon>Eurotiales</taxon>
        <taxon>Aspergillaceae</taxon>
        <taxon>Aspergillus</taxon>
        <taxon>Aspergillus subgen. Circumdati</taxon>
    </lineage>
</organism>
<evidence type="ECO:0000313" key="3">
    <source>
        <dbReference type="Proteomes" id="UP000541154"/>
    </source>
</evidence>
<protein>
    <submittedName>
        <fullName evidence="2">Uncharacterized protein</fullName>
    </submittedName>
</protein>
<comment type="caution">
    <text evidence="2">The sequence shown here is derived from an EMBL/GenBank/DDBJ whole genome shotgun (WGS) entry which is preliminary data.</text>
</comment>
<reference evidence="2 3" key="1">
    <citation type="submission" date="2019-04" db="EMBL/GenBank/DDBJ databases">
        <title>Aspergillus burnettii sp. nov., novel species from soil in southeast Queensland.</title>
        <authorList>
            <person name="Gilchrist C.L.M."/>
            <person name="Pitt J.I."/>
            <person name="Lange L."/>
            <person name="Lacey H.J."/>
            <person name="Vuong D."/>
            <person name="Midgley D.J."/>
            <person name="Greenfield P."/>
            <person name="Bradbury M."/>
            <person name="Lacey E."/>
            <person name="Busk P.K."/>
            <person name="Pilgaard B."/>
            <person name="Chooi Y.H."/>
            <person name="Piggott A.M."/>
        </authorList>
    </citation>
    <scope>NUCLEOTIDE SEQUENCE [LARGE SCALE GENOMIC DNA]</scope>
    <source>
        <strain evidence="2 3">FRR 5400</strain>
    </source>
</reference>
<dbReference type="EMBL" id="SPNV01000004">
    <property type="protein sequence ID" value="KAF5866848.1"/>
    <property type="molecule type" value="Genomic_DNA"/>
</dbReference>
<proteinExistence type="predicted"/>
<name>A0A8H6AHH7_PETAA</name>
<dbReference type="Proteomes" id="UP000541154">
    <property type="component" value="Unassembled WGS sequence"/>
</dbReference>